<evidence type="ECO:0000313" key="2">
    <source>
        <dbReference type="Proteomes" id="UP000003586"/>
    </source>
</evidence>
<dbReference type="Proteomes" id="UP000003586">
    <property type="component" value="Chromosome"/>
</dbReference>
<evidence type="ECO:0000313" key="1">
    <source>
        <dbReference type="EMBL" id="AHF17165.1"/>
    </source>
</evidence>
<organism evidence="1 2">
    <name type="scientific">Niabella soli DSM 19437</name>
    <dbReference type="NCBI Taxonomy" id="929713"/>
    <lineage>
        <taxon>Bacteria</taxon>
        <taxon>Pseudomonadati</taxon>
        <taxon>Bacteroidota</taxon>
        <taxon>Chitinophagia</taxon>
        <taxon>Chitinophagales</taxon>
        <taxon>Chitinophagaceae</taxon>
        <taxon>Niabella</taxon>
    </lineage>
</organism>
<accession>W0F2B8</accession>
<keyword evidence="2" id="KW-1185">Reference proteome</keyword>
<dbReference type="KEGG" id="nso:NIASO_02830"/>
<dbReference type="AlphaFoldDB" id="W0F2B8"/>
<sequence>MRFITINTLADQNLFQKKTSSHNMPDAKQKIKK</sequence>
<protein>
    <submittedName>
        <fullName evidence="1">Uncharacterized protein</fullName>
    </submittedName>
</protein>
<proteinExistence type="predicted"/>
<gene>
    <name evidence="1" type="ORF">NIASO_02830</name>
</gene>
<dbReference type="EMBL" id="CP007035">
    <property type="protein sequence ID" value="AHF17165.1"/>
    <property type="molecule type" value="Genomic_DNA"/>
</dbReference>
<dbReference type="HOGENOM" id="CLU_3382883_0_0_10"/>
<reference evidence="1 2" key="1">
    <citation type="submission" date="2013-12" db="EMBL/GenBank/DDBJ databases">
        <authorList>
            <consortium name="DOE Joint Genome Institute"/>
            <person name="Eisen J."/>
            <person name="Huntemann M."/>
            <person name="Han J."/>
            <person name="Chen A."/>
            <person name="Kyrpides N."/>
            <person name="Mavromatis K."/>
            <person name="Markowitz V."/>
            <person name="Palaniappan K."/>
            <person name="Ivanova N."/>
            <person name="Schaumberg A."/>
            <person name="Pati A."/>
            <person name="Liolios K."/>
            <person name="Nordberg H.P."/>
            <person name="Cantor M.N."/>
            <person name="Hua S.X."/>
            <person name="Woyke T."/>
        </authorList>
    </citation>
    <scope>NUCLEOTIDE SEQUENCE [LARGE SCALE GENOMIC DNA]</scope>
    <source>
        <strain evidence="2">DSM 19437</strain>
    </source>
</reference>
<name>W0F2B8_9BACT</name>